<dbReference type="NCBIfam" id="NF004163">
    <property type="entry name" value="PRK05627.1-6"/>
    <property type="match status" value="1"/>
</dbReference>
<dbReference type="NCBIfam" id="TIGR00083">
    <property type="entry name" value="ribF"/>
    <property type="match status" value="1"/>
</dbReference>
<dbReference type="NCBIfam" id="NF004160">
    <property type="entry name" value="PRK05627.1-3"/>
    <property type="match status" value="1"/>
</dbReference>
<keyword evidence="4 15" id="KW-0285">Flavoprotein</keyword>
<dbReference type="PIRSF" id="PIRSF004491">
    <property type="entry name" value="FAD_Synth"/>
    <property type="match status" value="1"/>
</dbReference>
<evidence type="ECO:0000256" key="6">
    <source>
        <dbReference type="ARBA" id="ARBA00022679"/>
    </source>
</evidence>
<evidence type="ECO:0000256" key="8">
    <source>
        <dbReference type="ARBA" id="ARBA00022741"/>
    </source>
</evidence>
<dbReference type="GO" id="GO:0005524">
    <property type="term" value="F:ATP binding"/>
    <property type="evidence" value="ECO:0007669"/>
    <property type="project" value="UniProtKB-UniRule"/>
</dbReference>
<proteinExistence type="inferred from homology"/>
<keyword evidence="18" id="KW-1185">Reference proteome</keyword>
<dbReference type="Gene3D" id="2.40.30.30">
    <property type="entry name" value="Riboflavin kinase-like"/>
    <property type="match status" value="1"/>
</dbReference>
<evidence type="ECO:0000313" key="18">
    <source>
        <dbReference type="Proteomes" id="UP001320119"/>
    </source>
</evidence>
<dbReference type="RefSeq" id="WP_236986046.1">
    <property type="nucleotide sequence ID" value="NZ_AP023086.1"/>
</dbReference>
<dbReference type="FunFam" id="3.40.50.620:FF:000021">
    <property type="entry name" value="Riboflavin biosynthesis protein"/>
    <property type="match status" value="1"/>
</dbReference>
<dbReference type="InterPro" id="IPR023468">
    <property type="entry name" value="Riboflavin_kinase"/>
</dbReference>
<evidence type="ECO:0000256" key="1">
    <source>
        <dbReference type="ARBA" id="ARBA00002121"/>
    </source>
</evidence>
<dbReference type="GO" id="GO:0006747">
    <property type="term" value="P:FAD biosynthetic process"/>
    <property type="evidence" value="ECO:0007669"/>
    <property type="project" value="UniProtKB-UniRule"/>
</dbReference>
<evidence type="ECO:0000256" key="2">
    <source>
        <dbReference type="ARBA" id="ARBA00004726"/>
    </source>
</evidence>
<dbReference type="KEGG" id="marq:MARGE09_P0751"/>
<dbReference type="InterPro" id="IPR015865">
    <property type="entry name" value="Riboflavin_kinase_bac/euk"/>
</dbReference>
<dbReference type="InterPro" id="IPR023465">
    <property type="entry name" value="Riboflavin_kinase_dom_sf"/>
</dbReference>
<evidence type="ECO:0000256" key="10">
    <source>
        <dbReference type="ARBA" id="ARBA00022827"/>
    </source>
</evidence>
<dbReference type="Pfam" id="PF06574">
    <property type="entry name" value="FAD_syn"/>
    <property type="match status" value="1"/>
</dbReference>
<dbReference type="Pfam" id="PF01687">
    <property type="entry name" value="Flavokinase"/>
    <property type="match status" value="1"/>
</dbReference>
<comment type="catalytic activity">
    <reaction evidence="13 15">
        <text>riboflavin + ATP = FMN + ADP + H(+)</text>
        <dbReference type="Rhea" id="RHEA:14357"/>
        <dbReference type="ChEBI" id="CHEBI:15378"/>
        <dbReference type="ChEBI" id="CHEBI:30616"/>
        <dbReference type="ChEBI" id="CHEBI:57986"/>
        <dbReference type="ChEBI" id="CHEBI:58210"/>
        <dbReference type="ChEBI" id="CHEBI:456216"/>
        <dbReference type="EC" id="2.7.1.26"/>
    </reaction>
</comment>
<evidence type="ECO:0000256" key="11">
    <source>
        <dbReference type="ARBA" id="ARBA00022840"/>
    </source>
</evidence>
<dbReference type="InterPro" id="IPR002606">
    <property type="entry name" value="Riboflavin_kinase_bac"/>
</dbReference>
<dbReference type="EC" id="2.7.7.2" evidence="15"/>
<evidence type="ECO:0000256" key="5">
    <source>
        <dbReference type="ARBA" id="ARBA00022643"/>
    </source>
</evidence>
<keyword evidence="5 15" id="KW-0288">FMN</keyword>
<dbReference type="GO" id="GO:0003919">
    <property type="term" value="F:FMN adenylyltransferase activity"/>
    <property type="evidence" value="ECO:0007669"/>
    <property type="project" value="UniProtKB-UniRule"/>
</dbReference>
<evidence type="ECO:0000256" key="4">
    <source>
        <dbReference type="ARBA" id="ARBA00022630"/>
    </source>
</evidence>
<evidence type="ECO:0000313" key="17">
    <source>
        <dbReference type="EMBL" id="BCD96551.1"/>
    </source>
</evidence>
<evidence type="ECO:0000256" key="9">
    <source>
        <dbReference type="ARBA" id="ARBA00022777"/>
    </source>
</evidence>
<reference evidence="17 18" key="1">
    <citation type="journal article" date="2022" name="IScience">
        <title>An ultrasensitive nanofiber-based assay for enzymatic hydrolysis and deep-sea microbial degradation of cellulose.</title>
        <authorList>
            <person name="Tsudome M."/>
            <person name="Tachioka M."/>
            <person name="Miyazaki M."/>
            <person name="Uchimura K."/>
            <person name="Tsuda M."/>
            <person name="Takaki Y."/>
            <person name="Deguchi S."/>
        </authorList>
    </citation>
    <scope>NUCLEOTIDE SEQUENCE [LARGE SCALE GENOMIC DNA]</scope>
    <source>
        <strain evidence="17 18">GE09</strain>
    </source>
</reference>
<dbReference type="GO" id="GO:0009398">
    <property type="term" value="P:FMN biosynthetic process"/>
    <property type="evidence" value="ECO:0007669"/>
    <property type="project" value="UniProtKB-UniRule"/>
</dbReference>
<dbReference type="InterPro" id="IPR014729">
    <property type="entry name" value="Rossmann-like_a/b/a_fold"/>
</dbReference>
<dbReference type="SUPFAM" id="SSF82114">
    <property type="entry name" value="Riboflavin kinase-like"/>
    <property type="match status" value="1"/>
</dbReference>
<name>A0AAN1WFC4_9GAMM</name>
<dbReference type="Gene3D" id="3.40.50.620">
    <property type="entry name" value="HUPs"/>
    <property type="match status" value="1"/>
</dbReference>
<keyword evidence="6 15" id="KW-0808">Transferase</keyword>
<comment type="catalytic activity">
    <reaction evidence="14 15">
        <text>FMN + ATP + H(+) = FAD + diphosphate</text>
        <dbReference type="Rhea" id="RHEA:17237"/>
        <dbReference type="ChEBI" id="CHEBI:15378"/>
        <dbReference type="ChEBI" id="CHEBI:30616"/>
        <dbReference type="ChEBI" id="CHEBI:33019"/>
        <dbReference type="ChEBI" id="CHEBI:57692"/>
        <dbReference type="ChEBI" id="CHEBI:58210"/>
        <dbReference type="EC" id="2.7.7.2"/>
    </reaction>
</comment>
<evidence type="ECO:0000256" key="3">
    <source>
        <dbReference type="ARBA" id="ARBA00005201"/>
    </source>
</evidence>
<keyword evidence="9 15" id="KW-0418">Kinase</keyword>
<organism evidence="17 18">
    <name type="scientific">Marinagarivorans cellulosilyticus</name>
    <dbReference type="NCBI Taxonomy" id="2721545"/>
    <lineage>
        <taxon>Bacteria</taxon>
        <taxon>Pseudomonadati</taxon>
        <taxon>Pseudomonadota</taxon>
        <taxon>Gammaproteobacteria</taxon>
        <taxon>Cellvibrionales</taxon>
        <taxon>Cellvibrionaceae</taxon>
        <taxon>Marinagarivorans</taxon>
    </lineage>
</organism>
<evidence type="ECO:0000256" key="7">
    <source>
        <dbReference type="ARBA" id="ARBA00022695"/>
    </source>
</evidence>
<dbReference type="Proteomes" id="UP001320119">
    <property type="component" value="Chromosome"/>
</dbReference>
<dbReference type="SMART" id="SM00904">
    <property type="entry name" value="Flavokinase"/>
    <property type="match status" value="1"/>
</dbReference>
<gene>
    <name evidence="17" type="ORF">MARGE09_P0751</name>
</gene>
<dbReference type="NCBIfam" id="NF004159">
    <property type="entry name" value="PRK05627.1-2"/>
    <property type="match status" value="1"/>
</dbReference>
<evidence type="ECO:0000256" key="15">
    <source>
        <dbReference type="PIRNR" id="PIRNR004491"/>
    </source>
</evidence>
<dbReference type="NCBIfam" id="NF004162">
    <property type="entry name" value="PRK05627.1-5"/>
    <property type="match status" value="1"/>
</dbReference>
<dbReference type="GO" id="GO:0009231">
    <property type="term" value="P:riboflavin biosynthetic process"/>
    <property type="evidence" value="ECO:0007669"/>
    <property type="project" value="InterPro"/>
</dbReference>
<comment type="pathway">
    <text evidence="3 15">Cofactor biosynthesis; FMN biosynthesis; FMN from riboflavin (ATP route): step 1/1.</text>
</comment>
<evidence type="ECO:0000256" key="14">
    <source>
        <dbReference type="ARBA" id="ARBA00049494"/>
    </source>
</evidence>
<evidence type="ECO:0000256" key="12">
    <source>
        <dbReference type="ARBA" id="ARBA00023268"/>
    </source>
</evidence>
<protein>
    <recommendedName>
        <fullName evidence="15">Riboflavin biosynthesis protein</fullName>
    </recommendedName>
    <domain>
        <recommendedName>
            <fullName evidence="15">Riboflavin kinase</fullName>
            <ecNumber evidence="15">2.7.1.26</ecNumber>
        </recommendedName>
        <alternativeName>
            <fullName evidence="15">Flavokinase</fullName>
        </alternativeName>
    </domain>
    <domain>
        <recommendedName>
            <fullName evidence="15">FMN adenylyltransferase</fullName>
            <ecNumber evidence="15">2.7.7.2</ecNumber>
        </recommendedName>
        <alternativeName>
            <fullName evidence="15">FAD pyrophosphorylase</fullName>
        </alternativeName>
        <alternativeName>
            <fullName evidence="15">FAD synthase</fullName>
        </alternativeName>
    </domain>
</protein>
<dbReference type="SUPFAM" id="SSF52374">
    <property type="entry name" value="Nucleotidylyl transferase"/>
    <property type="match status" value="1"/>
</dbReference>
<keyword evidence="7 15" id="KW-0548">Nucleotidyltransferase</keyword>
<feature type="domain" description="Riboflavin kinase" evidence="16">
    <location>
        <begin position="186"/>
        <end position="310"/>
    </location>
</feature>
<evidence type="ECO:0000256" key="13">
    <source>
        <dbReference type="ARBA" id="ARBA00047880"/>
    </source>
</evidence>
<keyword evidence="12" id="KW-0511">Multifunctional enzyme</keyword>
<comment type="similarity">
    <text evidence="15">Belongs to the ribF family.</text>
</comment>
<dbReference type="PANTHER" id="PTHR22749:SF6">
    <property type="entry name" value="RIBOFLAVIN KINASE"/>
    <property type="match status" value="1"/>
</dbReference>
<keyword evidence="8 15" id="KW-0547">Nucleotide-binding</keyword>
<comment type="pathway">
    <text evidence="2 15">Cofactor biosynthesis; FAD biosynthesis; FAD from FMN: step 1/1.</text>
</comment>
<accession>A0AAN1WFC4</accession>
<sequence>MQQPQFILGLKGLSRFGGASVATIGSFDGVHLGHQQILKRVVARARQEQLASVVIVFEPQPHEFFAQAQTRPRLMRLREKVNALLACGIDTVVCLRFNHALRSLTADHFIQQVLVDGLAVKHLEIGDDFRFGCDRSGDFDLLVRTGEQQGFTVANSATYADAGERVSSTRIRALLEQNKLADAERLLGRPYSIFGRVIYGRQLGRTIDVPTANIGLGRYAAAVGGVYAVTVNIQNACYHGVANVGVKPTISGEHKPVLEVHIFDFNADLYGQFVKVNFCKALRAEQKFDSLAALKQQIASDIAAAKQYFSQVAKH</sequence>
<dbReference type="CDD" id="cd02064">
    <property type="entry name" value="FAD_synthetase_N"/>
    <property type="match status" value="1"/>
</dbReference>
<dbReference type="GO" id="GO:0008531">
    <property type="term" value="F:riboflavin kinase activity"/>
    <property type="evidence" value="ECO:0007669"/>
    <property type="project" value="UniProtKB-UniRule"/>
</dbReference>
<dbReference type="InterPro" id="IPR015864">
    <property type="entry name" value="FAD_synthase"/>
</dbReference>
<dbReference type="EMBL" id="AP023086">
    <property type="protein sequence ID" value="BCD96551.1"/>
    <property type="molecule type" value="Genomic_DNA"/>
</dbReference>
<keyword evidence="11 15" id="KW-0067">ATP-binding</keyword>
<evidence type="ECO:0000259" key="16">
    <source>
        <dbReference type="SMART" id="SM00904"/>
    </source>
</evidence>
<dbReference type="PANTHER" id="PTHR22749">
    <property type="entry name" value="RIBOFLAVIN KINASE/FMN ADENYLYLTRANSFERASE"/>
    <property type="match status" value="1"/>
</dbReference>
<keyword evidence="10 15" id="KW-0274">FAD</keyword>
<comment type="function">
    <text evidence="1">Catalyzes the phosphorylation of riboflavin to FMN followed by the adenylation of FMN to FAD.</text>
</comment>
<dbReference type="EC" id="2.7.1.26" evidence="15"/>
<dbReference type="AlphaFoldDB" id="A0AAN1WFC4"/>